<evidence type="ECO:0000256" key="1">
    <source>
        <dbReference type="SAM" id="SignalP"/>
    </source>
</evidence>
<dbReference type="PANTHER" id="PTHR45856:SF11">
    <property type="entry name" value="FUNGAL LIPASE-LIKE DOMAIN-CONTAINING PROTEIN"/>
    <property type="match status" value="1"/>
</dbReference>
<keyword evidence="1" id="KW-0732">Signal</keyword>
<accession>A0AAW2ZR90</accession>
<dbReference type="Pfam" id="PF01764">
    <property type="entry name" value="Lipase_3"/>
    <property type="match status" value="1"/>
</dbReference>
<protein>
    <submittedName>
        <fullName evidence="3">Lipase</fullName>
    </submittedName>
</protein>
<evidence type="ECO:0000313" key="4">
    <source>
        <dbReference type="Proteomes" id="UP001431209"/>
    </source>
</evidence>
<feature type="chain" id="PRO_5043834116" evidence="1">
    <location>
        <begin position="18"/>
        <end position="393"/>
    </location>
</feature>
<dbReference type="EMBL" id="JAOPGA020001893">
    <property type="protein sequence ID" value="KAL0491998.1"/>
    <property type="molecule type" value="Genomic_DNA"/>
</dbReference>
<dbReference type="GO" id="GO:0006629">
    <property type="term" value="P:lipid metabolic process"/>
    <property type="evidence" value="ECO:0007669"/>
    <property type="project" value="InterPro"/>
</dbReference>
<proteinExistence type="predicted"/>
<feature type="domain" description="Fungal lipase-type" evidence="2">
    <location>
        <begin position="149"/>
        <end position="304"/>
    </location>
</feature>
<dbReference type="CDD" id="cd00519">
    <property type="entry name" value="Lipase_3"/>
    <property type="match status" value="1"/>
</dbReference>
<reference evidence="3 4" key="1">
    <citation type="submission" date="2024-03" db="EMBL/GenBank/DDBJ databases">
        <title>The Acrasis kona genome and developmental transcriptomes reveal deep origins of eukaryotic multicellular pathways.</title>
        <authorList>
            <person name="Sheikh S."/>
            <person name="Fu C.-J."/>
            <person name="Brown M.W."/>
            <person name="Baldauf S.L."/>
        </authorList>
    </citation>
    <scope>NUCLEOTIDE SEQUENCE [LARGE SCALE GENOMIC DNA]</scope>
    <source>
        <strain evidence="3 4">ATCC MYA-3509</strain>
    </source>
</reference>
<dbReference type="Gene3D" id="3.40.50.1820">
    <property type="entry name" value="alpha/beta hydrolase"/>
    <property type="match status" value="1"/>
</dbReference>
<dbReference type="InterPro" id="IPR002921">
    <property type="entry name" value="Fungal_lipase-type"/>
</dbReference>
<dbReference type="Proteomes" id="UP001431209">
    <property type="component" value="Unassembled WGS sequence"/>
</dbReference>
<dbReference type="InterPro" id="IPR051218">
    <property type="entry name" value="Sec_MonoDiacylglyc_Lipase"/>
</dbReference>
<name>A0AAW2ZR90_9EUKA</name>
<organism evidence="3 4">
    <name type="scientific">Acrasis kona</name>
    <dbReference type="NCBI Taxonomy" id="1008807"/>
    <lineage>
        <taxon>Eukaryota</taxon>
        <taxon>Discoba</taxon>
        <taxon>Heterolobosea</taxon>
        <taxon>Tetramitia</taxon>
        <taxon>Eutetramitia</taxon>
        <taxon>Acrasidae</taxon>
        <taxon>Acrasis</taxon>
    </lineage>
</organism>
<dbReference type="PANTHER" id="PTHR45856">
    <property type="entry name" value="ALPHA/BETA-HYDROLASES SUPERFAMILY PROTEIN"/>
    <property type="match status" value="1"/>
</dbReference>
<dbReference type="InterPro" id="IPR029058">
    <property type="entry name" value="AB_hydrolase_fold"/>
</dbReference>
<keyword evidence="4" id="KW-1185">Reference proteome</keyword>
<gene>
    <name evidence="3" type="ORF">AKO1_010118</name>
</gene>
<dbReference type="AlphaFoldDB" id="A0AAW2ZR90"/>
<evidence type="ECO:0000313" key="3">
    <source>
        <dbReference type="EMBL" id="KAL0491998.1"/>
    </source>
</evidence>
<comment type="caution">
    <text evidence="3">The sequence shown here is derived from an EMBL/GenBank/DDBJ whole genome shotgun (WGS) entry which is preliminary data.</text>
</comment>
<evidence type="ECO:0000259" key="2">
    <source>
        <dbReference type="Pfam" id="PF01764"/>
    </source>
</evidence>
<sequence length="393" mass="44696">MNSVWFYLLVVSVYVVGIRLPEVCKTKDEYFFAGYCVPSCKSIHPEGRYSAESSQRHCTFNPTPYSRSLTLEQRMGECPIHTFSMFVSWLTYETVAKKFIGKSPLEYDFMGRITKCGEHWRVVNEYHYELELINSHAMVTVNEVLGVAVISFRGTELTIKNDRWDTVLNDWIFGDLKMNLVDCRVAGNSTNCGRVHEGFQLHYKMLQPAVEAQIKAFLFAGYKVIITGHSKGASLSTLSAVATISKNPEQSSSITMISFASPRVGDQDFVDFYNKVVPSSINYQSVHPATFFCPEVHDLVTTVPSEKRGFRHVKNEKYIYFGNPNDISGETQPPIVRRLVKLIPTALGCHFQQVYLDGLFKPESVNEHVMLESKKFLEEKNFSRCGRLHAKVC</sequence>
<feature type="signal peptide" evidence="1">
    <location>
        <begin position="1"/>
        <end position="17"/>
    </location>
</feature>
<dbReference type="SUPFAM" id="SSF53474">
    <property type="entry name" value="alpha/beta-Hydrolases"/>
    <property type="match status" value="1"/>
</dbReference>